<evidence type="ECO:0000256" key="1">
    <source>
        <dbReference type="ARBA" id="ARBA00004170"/>
    </source>
</evidence>
<keyword evidence="3" id="KW-0813">Transport</keyword>
<dbReference type="InterPro" id="IPR035968">
    <property type="entry name" value="ATP_synth_F1_ATPase_gsu"/>
</dbReference>
<dbReference type="InterPro" id="IPR023632">
    <property type="entry name" value="ATP_synth_F1_gsu_CS"/>
</dbReference>
<dbReference type="HAMAP" id="MF_00815">
    <property type="entry name" value="ATP_synth_gamma_bact"/>
    <property type="match status" value="1"/>
</dbReference>
<dbReference type="SUPFAM" id="SSF52943">
    <property type="entry name" value="ATP synthase (F1-ATPase), gamma subunit"/>
    <property type="match status" value="1"/>
</dbReference>
<dbReference type="Gene3D" id="1.10.287.80">
    <property type="entry name" value="ATP synthase, gamma subunit, helix hairpin domain"/>
    <property type="match status" value="1"/>
</dbReference>
<dbReference type="PRINTS" id="PR00126">
    <property type="entry name" value="ATPASEGAMMA"/>
</dbReference>
<dbReference type="InterPro" id="IPR000131">
    <property type="entry name" value="ATP_synth_F1_gsu"/>
</dbReference>
<evidence type="ECO:0000256" key="4">
    <source>
        <dbReference type="ARBA" id="ARBA00022781"/>
    </source>
</evidence>
<gene>
    <name evidence="9" type="ORF">UFOPK2958_01074</name>
</gene>
<evidence type="ECO:0000256" key="7">
    <source>
        <dbReference type="ARBA" id="ARBA00023196"/>
    </source>
</evidence>
<keyword evidence="5" id="KW-0406">Ion transport</keyword>
<keyword evidence="7" id="KW-0139">CF(1)</keyword>
<name>A0A6J6X0W4_9ZZZZ</name>
<proteinExistence type="inferred from homology"/>
<dbReference type="GO" id="GO:0045259">
    <property type="term" value="C:proton-transporting ATP synthase complex"/>
    <property type="evidence" value="ECO:0007669"/>
    <property type="project" value="UniProtKB-KW"/>
</dbReference>
<sequence length="296" mass="32313">MAGGQERILRRRIKSVQATRKITKAMELIAASQIQKAQARITANRPFRDGMARLIQEVVKGDPILAKQLFSSAENVETAVILAIVGDRGLSGAYNSSVLRATERLIADLKSRGVNVRVFTVGKKALAYLRFRGIEVEEDFVGFADRPNFSDARRVATAVLAPYMNGEAQELYLVSTKYLSSATQKVDTSILLPLQAPEVAVESTKKLEGYTEFEPEIARLVAGLIKVPIESEIFTALLEGAASFHTSQQRAMAAATENADELGRGLTRIMNRARQDSITTEIMEIVGGAEALRSGK</sequence>
<dbReference type="PROSITE" id="PS00153">
    <property type="entry name" value="ATPASE_GAMMA"/>
    <property type="match status" value="1"/>
</dbReference>
<evidence type="ECO:0000256" key="3">
    <source>
        <dbReference type="ARBA" id="ARBA00022448"/>
    </source>
</evidence>
<evidence type="ECO:0000256" key="8">
    <source>
        <dbReference type="ARBA" id="ARBA00023310"/>
    </source>
</evidence>
<dbReference type="PANTHER" id="PTHR11693">
    <property type="entry name" value="ATP SYNTHASE GAMMA CHAIN"/>
    <property type="match status" value="1"/>
</dbReference>
<keyword evidence="6" id="KW-0472">Membrane</keyword>
<comment type="similarity">
    <text evidence="2">Belongs to the ATPase gamma chain family.</text>
</comment>
<evidence type="ECO:0000313" key="9">
    <source>
        <dbReference type="EMBL" id="CAB4789625.1"/>
    </source>
</evidence>
<keyword evidence="8" id="KW-0066">ATP synthesis</keyword>
<reference evidence="9" key="1">
    <citation type="submission" date="2020-05" db="EMBL/GenBank/DDBJ databases">
        <authorList>
            <person name="Chiriac C."/>
            <person name="Salcher M."/>
            <person name="Ghai R."/>
            <person name="Kavagutti S V."/>
        </authorList>
    </citation>
    <scope>NUCLEOTIDE SEQUENCE</scope>
</reference>
<protein>
    <submittedName>
        <fullName evidence="9">Unannotated protein</fullName>
    </submittedName>
</protein>
<organism evidence="9">
    <name type="scientific">freshwater metagenome</name>
    <dbReference type="NCBI Taxonomy" id="449393"/>
    <lineage>
        <taxon>unclassified sequences</taxon>
        <taxon>metagenomes</taxon>
        <taxon>ecological metagenomes</taxon>
    </lineage>
</organism>
<dbReference type="Pfam" id="PF00231">
    <property type="entry name" value="ATP-synt"/>
    <property type="match status" value="1"/>
</dbReference>
<dbReference type="AlphaFoldDB" id="A0A6J6X0W4"/>
<keyword evidence="4" id="KW-0375">Hydrogen ion transport</keyword>
<dbReference type="CDD" id="cd12151">
    <property type="entry name" value="F1-ATPase_gamma"/>
    <property type="match status" value="1"/>
</dbReference>
<evidence type="ECO:0000256" key="2">
    <source>
        <dbReference type="ARBA" id="ARBA00007681"/>
    </source>
</evidence>
<dbReference type="PANTHER" id="PTHR11693:SF22">
    <property type="entry name" value="ATP SYNTHASE SUBUNIT GAMMA, MITOCHONDRIAL"/>
    <property type="match status" value="1"/>
</dbReference>
<evidence type="ECO:0000256" key="6">
    <source>
        <dbReference type="ARBA" id="ARBA00023136"/>
    </source>
</evidence>
<dbReference type="EMBL" id="CAFAAB010000129">
    <property type="protein sequence ID" value="CAB4789625.1"/>
    <property type="molecule type" value="Genomic_DNA"/>
</dbReference>
<dbReference type="GO" id="GO:0046933">
    <property type="term" value="F:proton-transporting ATP synthase activity, rotational mechanism"/>
    <property type="evidence" value="ECO:0007669"/>
    <property type="project" value="InterPro"/>
</dbReference>
<accession>A0A6J6X0W4</accession>
<dbReference type="Gene3D" id="3.40.1380.10">
    <property type="match status" value="1"/>
</dbReference>
<evidence type="ECO:0000256" key="5">
    <source>
        <dbReference type="ARBA" id="ARBA00023065"/>
    </source>
</evidence>
<dbReference type="NCBIfam" id="TIGR01146">
    <property type="entry name" value="ATPsyn_F1gamma"/>
    <property type="match status" value="1"/>
</dbReference>
<comment type="subcellular location">
    <subcellularLocation>
        <location evidence="1">Membrane</location>
        <topology evidence="1">Peripheral membrane protein</topology>
    </subcellularLocation>
</comment>